<proteinExistence type="predicted"/>
<dbReference type="InterPro" id="IPR041682">
    <property type="entry name" value="AAA_14"/>
</dbReference>
<accession>A0A015XAW6</accession>
<sequence length="426" mass="49136">MKRFVLQQLIEWKNREDRKPLILNGARQVGKTWLLHEFAKLEYKKEAYVVCRKNNLARQLFSQDFNVDRILRGLRAMTSVDITPGDTLIILDEIQDIPEALESLKYFKEEVPEYHIAVAGSLLGISLHQDVSYPVGKVNVINIFPMNFEEFLVAKGEEEACKLLMSGDFETISLLHDKYTDLLRQYYYVGGMPEVVLKYVETDSLLEVRRIQSEILQGYDLDFSKHAPKEQVPRVRMVWNSIPSQLFKENKKFIYGALRKGARANDFEMAIQWLVNAGLLYKVPRCTKPELPLDIYEDLSAFKLYMVDLGLMGAMVKTDPAQVLIKNDIFKEYKGGMTEQYVLQQMKSKGVSPIYYHNTDNSRLELDFVIQRNAQMVPIEVKAEGNVRANSLTALLGKRPELHAERFSMLPYKVQGNLTNFPLYAI</sequence>
<evidence type="ECO:0000259" key="2">
    <source>
        <dbReference type="Pfam" id="PF13635"/>
    </source>
</evidence>
<feature type="domain" description="AAA" evidence="1">
    <location>
        <begin position="18"/>
        <end position="152"/>
    </location>
</feature>
<dbReference type="PANTHER" id="PTHR33295">
    <property type="entry name" value="ATPASE"/>
    <property type="match status" value="1"/>
</dbReference>
<dbReference type="GeneID" id="43186540"/>
<dbReference type="InterPro" id="IPR027417">
    <property type="entry name" value="P-loop_NTPase"/>
</dbReference>
<evidence type="ECO:0000259" key="1">
    <source>
        <dbReference type="Pfam" id="PF13173"/>
    </source>
</evidence>
<evidence type="ECO:0000313" key="3">
    <source>
        <dbReference type="EMBL" id="EXZ31215.1"/>
    </source>
</evidence>
<organism evidence="3 4">
    <name type="scientific">Bacteroides fragilis str. S36L11</name>
    <dbReference type="NCBI Taxonomy" id="1339327"/>
    <lineage>
        <taxon>Bacteria</taxon>
        <taxon>Pseudomonadati</taxon>
        <taxon>Bacteroidota</taxon>
        <taxon>Bacteroidia</taxon>
        <taxon>Bacteroidales</taxon>
        <taxon>Bacteroidaceae</taxon>
        <taxon>Bacteroides</taxon>
    </lineage>
</organism>
<gene>
    <name evidence="3" type="ORF">M136_5065</name>
</gene>
<dbReference type="RefSeq" id="WP_005868811.1">
    <property type="nucleotide sequence ID" value="NZ_JGDJ01000062.1"/>
</dbReference>
<protein>
    <submittedName>
        <fullName evidence="3">Archaeal ATPase family protein</fullName>
    </submittedName>
</protein>
<dbReference type="Pfam" id="PF13173">
    <property type="entry name" value="AAA_14"/>
    <property type="match status" value="1"/>
</dbReference>
<dbReference type="EMBL" id="JGDJ01000062">
    <property type="protein sequence ID" value="EXZ31215.1"/>
    <property type="molecule type" value="Genomic_DNA"/>
</dbReference>
<dbReference type="AlphaFoldDB" id="A0A015XAW6"/>
<comment type="caution">
    <text evidence="3">The sequence shown here is derived from an EMBL/GenBank/DDBJ whole genome shotgun (WGS) entry which is preliminary data.</text>
</comment>
<name>A0A015XAW6_BACFG</name>
<dbReference type="SUPFAM" id="SSF52540">
    <property type="entry name" value="P-loop containing nucleoside triphosphate hydrolases"/>
    <property type="match status" value="1"/>
</dbReference>
<dbReference type="PANTHER" id="PTHR33295:SF7">
    <property type="entry name" value="ATPASE"/>
    <property type="match status" value="1"/>
</dbReference>
<reference evidence="3 4" key="1">
    <citation type="submission" date="2014-02" db="EMBL/GenBank/DDBJ databases">
        <authorList>
            <person name="Sears C."/>
            <person name="Carroll K."/>
            <person name="Sack B.R."/>
            <person name="Qadri F."/>
            <person name="Myers L.L."/>
            <person name="Chung G.-T."/>
            <person name="Escheverria P."/>
            <person name="Fraser C.M."/>
            <person name="Sadzewicz L."/>
            <person name="Shefchek K.A."/>
            <person name="Tallon L."/>
            <person name="Das S.P."/>
            <person name="Daugherty S."/>
            <person name="Mongodin E.F."/>
        </authorList>
    </citation>
    <scope>NUCLEOTIDE SEQUENCE [LARGE SCALE GENOMIC DNA]</scope>
    <source>
        <strain evidence="3 4">S36L11</strain>
    </source>
</reference>
<dbReference type="InterPro" id="IPR025420">
    <property type="entry name" value="DUF4143"/>
</dbReference>
<feature type="domain" description="DUF4143" evidence="2">
    <location>
        <begin position="222"/>
        <end position="383"/>
    </location>
</feature>
<dbReference type="PATRIC" id="fig|1339327.3.peg.325"/>
<evidence type="ECO:0000313" key="4">
    <source>
        <dbReference type="Proteomes" id="UP000022082"/>
    </source>
</evidence>
<dbReference type="Pfam" id="PF13635">
    <property type="entry name" value="DUF4143"/>
    <property type="match status" value="1"/>
</dbReference>
<dbReference type="Proteomes" id="UP000022082">
    <property type="component" value="Unassembled WGS sequence"/>
</dbReference>